<dbReference type="InterPro" id="IPR013766">
    <property type="entry name" value="Thioredoxin_domain"/>
</dbReference>
<feature type="region of interest" description="Disordered" evidence="5">
    <location>
        <begin position="103"/>
        <end position="157"/>
    </location>
</feature>
<keyword evidence="4" id="KW-1015">Disulfide bond</keyword>
<dbReference type="InterPro" id="IPR036249">
    <property type="entry name" value="Thioredoxin-like_sf"/>
</dbReference>
<dbReference type="InterPro" id="IPR003782">
    <property type="entry name" value="SCO1/SenC"/>
</dbReference>
<evidence type="ECO:0000256" key="4">
    <source>
        <dbReference type="PIRSR" id="PIRSR603782-2"/>
    </source>
</evidence>
<feature type="binding site" evidence="3">
    <location>
        <position position="34"/>
    </location>
    <ligand>
        <name>Cu cation</name>
        <dbReference type="ChEBI" id="CHEBI:23378"/>
    </ligand>
</feature>
<evidence type="ECO:0000256" key="2">
    <source>
        <dbReference type="ARBA" id="ARBA00023008"/>
    </source>
</evidence>
<dbReference type="SUPFAM" id="SSF52833">
    <property type="entry name" value="Thioredoxin-like"/>
    <property type="match status" value="1"/>
</dbReference>
<keyword evidence="3" id="KW-0479">Metal-binding</keyword>
<evidence type="ECO:0000256" key="5">
    <source>
        <dbReference type="SAM" id="MobiDB-lite"/>
    </source>
</evidence>
<dbReference type="PROSITE" id="PS51352">
    <property type="entry name" value="THIOREDOXIN_2"/>
    <property type="match status" value="1"/>
</dbReference>
<keyword evidence="8" id="KW-1185">Reference proteome</keyword>
<gene>
    <name evidence="7" type="ORF">SZN_04161</name>
</gene>
<dbReference type="EMBL" id="AGBF01000007">
    <property type="protein sequence ID" value="EGX61017.1"/>
    <property type="molecule type" value="Genomic_DNA"/>
</dbReference>
<accession>G2G5S8</accession>
<dbReference type="PANTHER" id="PTHR12151:SF25">
    <property type="entry name" value="LINALOOL DEHYDRATASE_ISOMERASE DOMAIN-CONTAINING PROTEIN"/>
    <property type="match status" value="1"/>
</dbReference>
<dbReference type="CDD" id="cd02968">
    <property type="entry name" value="SCO"/>
    <property type="match status" value="1"/>
</dbReference>
<feature type="binding site" evidence="3">
    <location>
        <position position="30"/>
    </location>
    <ligand>
        <name>Cu cation</name>
        <dbReference type="ChEBI" id="CHEBI:23378"/>
    </ligand>
</feature>
<evidence type="ECO:0000259" key="6">
    <source>
        <dbReference type="PROSITE" id="PS51352"/>
    </source>
</evidence>
<dbReference type="PANTHER" id="PTHR12151">
    <property type="entry name" value="ELECTRON TRANSPORT PROTIN SCO1/SENC FAMILY MEMBER"/>
    <property type="match status" value="1"/>
</dbReference>
<evidence type="ECO:0000256" key="1">
    <source>
        <dbReference type="ARBA" id="ARBA00010996"/>
    </source>
</evidence>
<dbReference type="GO" id="GO:0046872">
    <property type="term" value="F:metal ion binding"/>
    <property type="evidence" value="ECO:0007669"/>
    <property type="project" value="UniProtKB-KW"/>
</dbReference>
<sequence length="196" mass="20895">MLTDTSGQSFDLRKQTAGKATLVFFGYTNCPDVCPTTMGDISTALAKQPQDVRDDTTVVFVTTDRERDTPEDTGRWLRAFGPQFTGLSGDLEKVKKAALGLGTSVEDPKGHADGTVATSPRHPGRRVLAHPRQGPRPLQRHHRRGLHPRSAAPGQSYRRVADAGGLALGAPSGKPLRCAVSGCGQRRRGGSRPGCG</sequence>
<reference evidence="7 8" key="1">
    <citation type="submission" date="2011-08" db="EMBL/GenBank/DDBJ databases">
        <authorList>
            <person name="Lin Y."/>
            <person name="Hao X."/>
            <person name="Johnstone L."/>
            <person name="Miller S.J."/>
            <person name="Wei G."/>
            <person name="Rensing C."/>
        </authorList>
    </citation>
    <scope>NUCLEOTIDE SEQUENCE [LARGE SCALE GENOMIC DNA]</scope>
    <source>
        <strain evidence="7 8">K42</strain>
    </source>
</reference>
<feature type="compositionally biased region" description="Basic residues" evidence="5">
    <location>
        <begin position="138"/>
        <end position="147"/>
    </location>
</feature>
<organism evidence="7 8">
    <name type="scientific">Streptomyces zinciresistens K42</name>
    <dbReference type="NCBI Taxonomy" id="700597"/>
    <lineage>
        <taxon>Bacteria</taxon>
        <taxon>Bacillati</taxon>
        <taxon>Actinomycetota</taxon>
        <taxon>Actinomycetes</taxon>
        <taxon>Kitasatosporales</taxon>
        <taxon>Streptomycetaceae</taxon>
        <taxon>Streptomyces</taxon>
    </lineage>
</organism>
<evidence type="ECO:0000256" key="3">
    <source>
        <dbReference type="PIRSR" id="PIRSR603782-1"/>
    </source>
</evidence>
<dbReference type="AlphaFoldDB" id="G2G5S8"/>
<proteinExistence type="inferred from homology"/>
<dbReference type="Pfam" id="PF02630">
    <property type="entry name" value="SCO1-SenC"/>
    <property type="match status" value="1"/>
</dbReference>
<dbReference type="Gene3D" id="3.40.30.10">
    <property type="entry name" value="Glutaredoxin"/>
    <property type="match status" value="1"/>
</dbReference>
<evidence type="ECO:0000313" key="7">
    <source>
        <dbReference type="EMBL" id="EGX61017.1"/>
    </source>
</evidence>
<dbReference type="Proteomes" id="UP000004217">
    <property type="component" value="Unassembled WGS sequence"/>
</dbReference>
<name>G2G5S8_9ACTN</name>
<evidence type="ECO:0000313" key="8">
    <source>
        <dbReference type="Proteomes" id="UP000004217"/>
    </source>
</evidence>
<comment type="similarity">
    <text evidence="1">Belongs to the SCO1/2 family.</text>
</comment>
<protein>
    <submittedName>
        <fullName evidence="7">Thioredoxin-like domain-containing protein</fullName>
    </submittedName>
</protein>
<keyword evidence="2 3" id="KW-0186">Copper</keyword>
<feature type="domain" description="Thioredoxin" evidence="6">
    <location>
        <begin position="1"/>
        <end position="140"/>
    </location>
</feature>
<feature type="disulfide bond" description="Redox-active" evidence="4">
    <location>
        <begin position="30"/>
        <end position="34"/>
    </location>
</feature>
<comment type="caution">
    <text evidence="7">The sequence shown here is derived from an EMBL/GenBank/DDBJ whole genome shotgun (WGS) entry which is preliminary data.</text>
</comment>